<dbReference type="PANTHER" id="PTHR42847:SF4">
    <property type="entry name" value="ALKANESULFONATE MONOOXYGENASE-RELATED"/>
    <property type="match status" value="1"/>
</dbReference>
<evidence type="ECO:0000256" key="1">
    <source>
        <dbReference type="ARBA" id="ARBA00022630"/>
    </source>
</evidence>
<keyword evidence="2" id="KW-0288">FMN</keyword>
<evidence type="ECO:0000256" key="3">
    <source>
        <dbReference type="ARBA" id="ARBA00023002"/>
    </source>
</evidence>
<dbReference type="InterPro" id="IPR036661">
    <property type="entry name" value="Luciferase-like_sf"/>
</dbReference>
<dbReference type="InterPro" id="IPR019921">
    <property type="entry name" value="Lucif-like_OxRdtase_Rv2161c"/>
</dbReference>
<proteinExistence type="predicted"/>
<keyword evidence="3" id="KW-0560">Oxidoreductase</keyword>
<evidence type="ECO:0000259" key="5">
    <source>
        <dbReference type="Pfam" id="PF00296"/>
    </source>
</evidence>
<protein>
    <submittedName>
        <fullName evidence="6">Putative F420-dependent oxidoreductase</fullName>
    </submittedName>
</protein>
<keyword evidence="4" id="KW-0503">Monooxygenase</keyword>
<dbReference type="EMBL" id="JACCFO010000001">
    <property type="protein sequence ID" value="NYI97006.1"/>
    <property type="molecule type" value="Genomic_DNA"/>
</dbReference>
<keyword evidence="7" id="KW-1185">Reference proteome</keyword>
<keyword evidence="1" id="KW-0285">Flavoprotein</keyword>
<feature type="domain" description="Luciferase-like" evidence="5">
    <location>
        <begin position="15"/>
        <end position="246"/>
    </location>
</feature>
<dbReference type="InterPro" id="IPR011251">
    <property type="entry name" value="Luciferase-like_dom"/>
</dbReference>
<dbReference type="Gene3D" id="3.20.20.30">
    <property type="entry name" value="Luciferase-like domain"/>
    <property type="match status" value="1"/>
</dbReference>
<reference evidence="6 7" key="1">
    <citation type="submission" date="2020-07" db="EMBL/GenBank/DDBJ databases">
        <title>Sequencing the genomes of 1000 actinobacteria strains.</title>
        <authorList>
            <person name="Klenk H.-P."/>
        </authorList>
    </citation>
    <scope>NUCLEOTIDE SEQUENCE [LARGE SCALE GENOMIC DNA]</scope>
    <source>
        <strain evidence="6 7">DSM 45927</strain>
    </source>
</reference>
<name>A0A853BQQ5_9ACTN</name>
<sequence>MSAAGPALYAVLPAEHADLDPRTVVDLARRAEDLGYGAVWLPDHPLPPAGYSDTYGGVFEPLVLLTAIAGATRSVRLGTSVLILPLRDPFLLAKQAATLERLAPGRLVLGVGAGWEEAEFTALGVDFADRGGRTDEALALIRHLHTVGRGPFEGPRFGFETGVFAPAPTAPVPLLVGGISAAALRRAARHGDVWQAVPGITAERFGALAAALRERAAGRPIETGARLSLPAGRDPRDAAEEIAALGAAGADHVSVWFGSPDGYADRMAALVRAVGR</sequence>
<evidence type="ECO:0000256" key="2">
    <source>
        <dbReference type="ARBA" id="ARBA00022643"/>
    </source>
</evidence>
<evidence type="ECO:0000256" key="4">
    <source>
        <dbReference type="ARBA" id="ARBA00023033"/>
    </source>
</evidence>
<dbReference type="PANTHER" id="PTHR42847">
    <property type="entry name" value="ALKANESULFONATE MONOOXYGENASE"/>
    <property type="match status" value="1"/>
</dbReference>
<dbReference type="NCBIfam" id="TIGR03619">
    <property type="entry name" value="F420_Rv2161c"/>
    <property type="match status" value="1"/>
</dbReference>
<dbReference type="Proteomes" id="UP000575985">
    <property type="component" value="Unassembled WGS sequence"/>
</dbReference>
<dbReference type="InterPro" id="IPR050172">
    <property type="entry name" value="SsuD_RutA_monooxygenase"/>
</dbReference>
<comment type="caution">
    <text evidence="6">The sequence shown here is derived from an EMBL/GenBank/DDBJ whole genome shotgun (WGS) entry which is preliminary data.</text>
</comment>
<dbReference type="GO" id="GO:0046306">
    <property type="term" value="P:alkanesulfonate catabolic process"/>
    <property type="evidence" value="ECO:0007669"/>
    <property type="project" value="TreeGrafter"/>
</dbReference>
<accession>A0A853BQQ5</accession>
<evidence type="ECO:0000313" key="6">
    <source>
        <dbReference type="EMBL" id="NYI97006.1"/>
    </source>
</evidence>
<gene>
    <name evidence="6" type="ORF">HNR12_003283</name>
</gene>
<organism evidence="6 7">
    <name type="scientific">Streptomonospora nanhaiensis</name>
    <dbReference type="NCBI Taxonomy" id="1323731"/>
    <lineage>
        <taxon>Bacteria</taxon>
        <taxon>Bacillati</taxon>
        <taxon>Actinomycetota</taxon>
        <taxon>Actinomycetes</taxon>
        <taxon>Streptosporangiales</taxon>
        <taxon>Nocardiopsidaceae</taxon>
        <taxon>Streptomonospora</taxon>
    </lineage>
</organism>
<dbReference type="AlphaFoldDB" id="A0A853BQQ5"/>
<dbReference type="GO" id="GO:0008726">
    <property type="term" value="F:alkanesulfonate monooxygenase activity"/>
    <property type="evidence" value="ECO:0007669"/>
    <property type="project" value="TreeGrafter"/>
</dbReference>
<dbReference type="Pfam" id="PF00296">
    <property type="entry name" value="Bac_luciferase"/>
    <property type="match status" value="1"/>
</dbReference>
<evidence type="ECO:0000313" key="7">
    <source>
        <dbReference type="Proteomes" id="UP000575985"/>
    </source>
</evidence>
<dbReference type="SUPFAM" id="SSF51679">
    <property type="entry name" value="Bacterial luciferase-like"/>
    <property type="match status" value="1"/>
</dbReference>
<dbReference type="RefSeq" id="WP_179768273.1">
    <property type="nucleotide sequence ID" value="NZ_JACCFO010000001.1"/>
</dbReference>